<protein>
    <submittedName>
        <fullName evidence="1">Uncharacterized protein</fullName>
    </submittedName>
</protein>
<dbReference type="RefSeq" id="WP_133998900.1">
    <property type="nucleotide sequence ID" value="NZ_SODV01000002.1"/>
</dbReference>
<sequence>MNSLTVLTQPFDQWINEISSLIKDGESIAAGPASTKEQYDSFRDKEKNWSDNTSMFLESSFSTKKYVNEFLGLDARLHVPQQPRVQKPKNPLAFHEEYKTDKHFLNQKINFLKANHSIISVCDLIRGIHVDIDYRKGYNLKMKKSFLLEKLYQIDDGTHHGLDIIFEGNGVPVRDYSQVCDIARSLENDGLIETVGGSAAGIWGKITFNGAQYVEEYLLKITEDYSSGPSTIQELSQKIEQLRQDHSMEHQVLFEELEELKGVIEKLDHKSFGQLLKGKLFDMVAEKVISWETAGAIFKFLFGHGITLLLN</sequence>
<gene>
    <name evidence="1" type="ORF">EDB95_5008</name>
</gene>
<keyword evidence="2" id="KW-1185">Reference proteome</keyword>
<reference evidence="1 2" key="1">
    <citation type="submission" date="2019-03" db="EMBL/GenBank/DDBJ databases">
        <title>Genomic Encyclopedia of Type Strains, Phase IV (KMG-IV): sequencing the most valuable type-strain genomes for metagenomic binning, comparative biology and taxonomic classification.</title>
        <authorList>
            <person name="Goeker M."/>
        </authorList>
    </citation>
    <scope>NUCLEOTIDE SEQUENCE [LARGE SCALE GENOMIC DNA]</scope>
    <source>
        <strain evidence="1 2">DSM 100059</strain>
    </source>
</reference>
<evidence type="ECO:0000313" key="1">
    <source>
        <dbReference type="EMBL" id="TDW97166.1"/>
    </source>
</evidence>
<dbReference type="OrthoDB" id="1376646at2"/>
<dbReference type="Proteomes" id="UP000294498">
    <property type="component" value="Unassembled WGS sequence"/>
</dbReference>
<accession>A0A4R8DJ11</accession>
<evidence type="ECO:0000313" key="2">
    <source>
        <dbReference type="Proteomes" id="UP000294498"/>
    </source>
</evidence>
<name>A0A4R8DJ11_9BACT</name>
<comment type="caution">
    <text evidence="1">The sequence shown here is derived from an EMBL/GenBank/DDBJ whole genome shotgun (WGS) entry which is preliminary data.</text>
</comment>
<dbReference type="EMBL" id="SODV01000002">
    <property type="protein sequence ID" value="TDW97166.1"/>
    <property type="molecule type" value="Genomic_DNA"/>
</dbReference>
<proteinExistence type="predicted"/>
<organism evidence="1 2">
    <name type="scientific">Dinghuibacter silviterrae</name>
    <dbReference type="NCBI Taxonomy" id="1539049"/>
    <lineage>
        <taxon>Bacteria</taxon>
        <taxon>Pseudomonadati</taxon>
        <taxon>Bacteroidota</taxon>
        <taxon>Chitinophagia</taxon>
        <taxon>Chitinophagales</taxon>
        <taxon>Chitinophagaceae</taxon>
        <taxon>Dinghuibacter</taxon>
    </lineage>
</organism>
<dbReference type="AlphaFoldDB" id="A0A4R8DJ11"/>